<name>A0ABR3ZWZ5_9LECA</name>
<evidence type="ECO:0000256" key="3">
    <source>
        <dbReference type="ARBA" id="ARBA00022691"/>
    </source>
</evidence>
<keyword evidence="12" id="KW-1185">Reference proteome</keyword>
<dbReference type="CDD" id="cd01335">
    <property type="entry name" value="Radical_SAM"/>
    <property type="match status" value="1"/>
</dbReference>
<dbReference type="InterPro" id="IPR006638">
    <property type="entry name" value="Elp3/MiaA/NifB-like_rSAM"/>
</dbReference>
<evidence type="ECO:0000256" key="9">
    <source>
        <dbReference type="SAM" id="SignalP"/>
    </source>
</evidence>
<dbReference type="Pfam" id="PF04055">
    <property type="entry name" value="Radical_SAM"/>
    <property type="match status" value="1"/>
</dbReference>
<dbReference type="EMBL" id="JBEFKJ010000034">
    <property type="protein sequence ID" value="KAL2038187.1"/>
    <property type="molecule type" value="Genomic_DNA"/>
</dbReference>
<evidence type="ECO:0000256" key="2">
    <source>
        <dbReference type="ARBA" id="ARBA00022485"/>
    </source>
</evidence>
<evidence type="ECO:0000256" key="4">
    <source>
        <dbReference type="ARBA" id="ARBA00022723"/>
    </source>
</evidence>
<protein>
    <recommendedName>
        <fullName evidence="10">Radical SAM core domain-containing protein</fullName>
    </recommendedName>
</protein>
<keyword evidence="6" id="KW-0411">Iron-sulfur</keyword>
<dbReference type="PANTHER" id="PTHR21339">
    <property type="entry name" value="RADICAL S-ADENOSYL METHIONINE DOMAIN-CONTAINING PROTEIN 2"/>
    <property type="match status" value="1"/>
</dbReference>
<dbReference type="PANTHER" id="PTHR21339:SF0">
    <property type="entry name" value="S-ADENOSYLMETHIONINE-DEPENDENT NUCLEOTIDE DEHYDRATASE RSAD2"/>
    <property type="match status" value="1"/>
</dbReference>
<evidence type="ECO:0000259" key="10">
    <source>
        <dbReference type="PROSITE" id="PS51918"/>
    </source>
</evidence>
<keyword evidence="4" id="KW-0479">Metal-binding</keyword>
<keyword evidence="9" id="KW-0732">Signal</keyword>
<dbReference type="Gene3D" id="3.20.20.70">
    <property type="entry name" value="Aldolase class I"/>
    <property type="match status" value="1"/>
</dbReference>
<sequence length="356" mass="40546">MYIALFVLGILTIVFGLCQLKKLPEPPIDHPSTNQSDQPSENQPLMKKFSFAEPPNSAPRTEQPSKQIPVSVNYHLTRQCNYKCGFCFHTATSSYVAPLEDAKKAMSLLKDAGMRKINFAGGEPFMNPKFLGQLAQYCKATLQLESVSIVTNGSKVTDAWLQAYGKYIDIMAVSCDSFDEATNIKIGRGSGKHLEAFKRLAEMCGTHGVLFKVNTVVNKYNYEEDMNAAIEAINPTRWKCFQVLIVPEENGSEKTLRDAREFLITDEQWKFFCDRHKHHECFVPEGNDVMASSYLLLDEYLCFLNKGIKEKTKSILEVEVEEAMKDVYWDEERFIDRGGIHRWSDPKKAAHPELMW</sequence>
<dbReference type="Proteomes" id="UP001590950">
    <property type="component" value="Unassembled WGS sequence"/>
</dbReference>
<evidence type="ECO:0000256" key="6">
    <source>
        <dbReference type="ARBA" id="ARBA00023014"/>
    </source>
</evidence>
<dbReference type="InterPro" id="IPR058240">
    <property type="entry name" value="rSAM_sf"/>
</dbReference>
<feature type="signal peptide" evidence="9">
    <location>
        <begin position="1"/>
        <end position="16"/>
    </location>
</feature>
<dbReference type="InterPro" id="IPR013785">
    <property type="entry name" value="Aldolase_TIM"/>
</dbReference>
<proteinExistence type="predicted"/>
<evidence type="ECO:0000256" key="1">
    <source>
        <dbReference type="ARBA" id="ARBA00001966"/>
    </source>
</evidence>
<dbReference type="SMART" id="SM00729">
    <property type="entry name" value="Elp3"/>
    <property type="match status" value="1"/>
</dbReference>
<keyword evidence="2" id="KW-0004">4Fe-4S</keyword>
<keyword evidence="3" id="KW-0949">S-adenosyl-L-methionine</keyword>
<evidence type="ECO:0000256" key="5">
    <source>
        <dbReference type="ARBA" id="ARBA00023004"/>
    </source>
</evidence>
<evidence type="ECO:0000256" key="8">
    <source>
        <dbReference type="ARBA" id="ARBA00023128"/>
    </source>
</evidence>
<organism evidence="11 12">
    <name type="scientific">Stereocaulon virgatum</name>
    <dbReference type="NCBI Taxonomy" id="373712"/>
    <lineage>
        <taxon>Eukaryota</taxon>
        <taxon>Fungi</taxon>
        <taxon>Dikarya</taxon>
        <taxon>Ascomycota</taxon>
        <taxon>Pezizomycotina</taxon>
        <taxon>Lecanoromycetes</taxon>
        <taxon>OSLEUM clade</taxon>
        <taxon>Lecanoromycetidae</taxon>
        <taxon>Lecanorales</taxon>
        <taxon>Lecanorineae</taxon>
        <taxon>Stereocaulaceae</taxon>
        <taxon>Stereocaulon</taxon>
    </lineage>
</organism>
<dbReference type="SUPFAM" id="SSF102114">
    <property type="entry name" value="Radical SAM enzymes"/>
    <property type="match status" value="1"/>
</dbReference>
<dbReference type="SFLD" id="SFLDS00029">
    <property type="entry name" value="Radical_SAM"/>
    <property type="match status" value="1"/>
</dbReference>
<accession>A0ABR3ZWZ5</accession>
<dbReference type="SFLD" id="SFLDG01088">
    <property type="entry name" value="antiviral_proteins"/>
    <property type="match status" value="1"/>
</dbReference>
<dbReference type="SFLD" id="SFLDG01067">
    <property type="entry name" value="SPASM/twitch_domain_containing"/>
    <property type="match status" value="1"/>
</dbReference>
<reference evidence="11 12" key="1">
    <citation type="submission" date="2024-09" db="EMBL/GenBank/DDBJ databases">
        <title>Rethinking Asexuality: The Enigmatic Case of Functional Sexual Genes in Lepraria (Stereocaulaceae).</title>
        <authorList>
            <person name="Doellman M."/>
            <person name="Sun Y."/>
            <person name="Barcenas-Pena A."/>
            <person name="Lumbsch H.T."/>
            <person name="Grewe F."/>
        </authorList>
    </citation>
    <scope>NUCLEOTIDE SEQUENCE [LARGE SCALE GENOMIC DNA]</scope>
    <source>
        <strain evidence="11 12">Mercado 3170</strain>
    </source>
</reference>
<keyword evidence="8" id="KW-0496">Mitochondrion</keyword>
<evidence type="ECO:0000313" key="12">
    <source>
        <dbReference type="Proteomes" id="UP001590950"/>
    </source>
</evidence>
<dbReference type="PROSITE" id="PS51918">
    <property type="entry name" value="RADICAL_SAM"/>
    <property type="match status" value="1"/>
</dbReference>
<evidence type="ECO:0000256" key="7">
    <source>
        <dbReference type="ARBA" id="ARBA00023118"/>
    </source>
</evidence>
<keyword evidence="7" id="KW-0051">Antiviral defense</keyword>
<evidence type="ECO:0000313" key="11">
    <source>
        <dbReference type="EMBL" id="KAL2038187.1"/>
    </source>
</evidence>
<keyword evidence="5" id="KW-0408">Iron</keyword>
<gene>
    <name evidence="11" type="ORF">N7G274_009135</name>
</gene>
<dbReference type="SFLD" id="SFLDF00318">
    <property type="entry name" value="Viperin"/>
    <property type="match status" value="1"/>
</dbReference>
<dbReference type="InterPro" id="IPR007197">
    <property type="entry name" value="rSAM"/>
</dbReference>
<dbReference type="NCBIfam" id="NF038283">
    <property type="entry name" value="viperin_w_prok"/>
    <property type="match status" value="1"/>
</dbReference>
<feature type="chain" id="PRO_5046224466" description="Radical SAM core domain-containing protein" evidence="9">
    <location>
        <begin position="17"/>
        <end position="356"/>
    </location>
</feature>
<comment type="cofactor">
    <cofactor evidence="1">
        <name>[4Fe-4S] cluster</name>
        <dbReference type="ChEBI" id="CHEBI:49883"/>
    </cofactor>
</comment>
<feature type="domain" description="Radical SAM core" evidence="10">
    <location>
        <begin position="60"/>
        <end position="274"/>
    </location>
</feature>
<comment type="caution">
    <text evidence="11">The sequence shown here is derived from an EMBL/GenBank/DDBJ whole genome shotgun (WGS) entry which is preliminary data.</text>
</comment>
<dbReference type="InterPro" id="IPR051196">
    <property type="entry name" value="RSAD2/Viperin_antiviral"/>
</dbReference>